<dbReference type="OrthoDB" id="2922745at2759"/>
<comment type="caution">
    <text evidence="1">The sequence shown here is derived from an EMBL/GenBank/DDBJ whole genome shotgun (WGS) entry which is preliminary data.</text>
</comment>
<evidence type="ECO:0000313" key="2">
    <source>
        <dbReference type="Proteomes" id="UP000812287"/>
    </source>
</evidence>
<dbReference type="EMBL" id="MU250525">
    <property type="protein sequence ID" value="KAG7451610.1"/>
    <property type="molecule type" value="Genomic_DNA"/>
</dbReference>
<dbReference type="Proteomes" id="UP000812287">
    <property type="component" value="Unassembled WGS sequence"/>
</dbReference>
<gene>
    <name evidence="1" type="ORF">BT62DRAFT_1000866</name>
</gene>
<reference evidence="1" key="1">
    <citation type="submission" date="2020-11" db="EMBL/GenBank/DDBJ databases">
        <title>Adaptations for nitrogen fixation in a non-lichenized fungal sporocarp promotes dispersal by wood-feeding termites.</title>
        <authorList>
            <consortium name="DOE Joint Genome Institute"/>
            <person name="Koch R.A."/>
            <person name="Yoon G."/>
            <person name="Arayal U."/>
            <person name="Lail K."/>
            <person name="Amirebrahimi M."/>
            <person name="Labutti K."/>
            <person name="Lipzen A."/>
            <person name="Riley R."/>
            <person name="Barry K."/>
            <person name="Henrissat B."/>
            <person name="Grigoriev I.V."/>
            <person name="Herr J.R."/>
            <person name="Aime M.C."/>
        </authorList>
    </citation>
    <scope>NUCLEOTIDE SEQUENCE</scope>
    <source>
        <strain evidence="1">MCA 3950</strain>
    </source>
</reference>
<organism evidence="1 2">
    <name type="scientific">Guyanagaster necrorhizus</name>
    <dbReference type="NCBI Taxonomy" id="856835"/>
    <lineage>
        <taxon>Eukaryota</taxon>
        <taxon>Fungi</taxon>
        <taxon>Dikarya</taxon>
        <taxon>Basidiomycota</taxon>
        <taxon>Agaricomycotina</taxon>
        <taxon>Agaricomycetes</taxon>
        <taxon>Agaricomycetidae</taxon>
        <taxon>Agaricales</taxon>
        <taxon>Marasmiineae</taxon>
        <taxon>Physalacriaceae</taxon>
        <taxon>Guyanagaster</taxon>
    </lineage>
</organism>
<protein>
    <submittedName>
        <fullName evidence="1">Uncharacterized protein</fullName>
    </submittedName>
</protein>
<keyword evidence="2" id="KW-1185">Reference proteome</keyword>
<dbReference type="RefSeq" id="XP_043045110.1">
    <property type="nucleotide sequence ID" value="XM_043176679.1"/>
</dbReference>
<proteinExistence type="predicted"/>
<dbReference type="GeneID" id="66098966"/>
<name>A0A9P8AXQ0_9AGAR</name>
<evidence type="ECO:0000313" key="1">
    <source>
        <dbReference type="EMBL" id="KAG7451610.1"/>
    </source>
</evidence>
<dbReference type="AlphaFoldDB" id="A0A9P8AXQ0"/>
<sequence length="238" mass="26496">MPYQAIVIPRPMSLDNNTLTDNVTIQIPFAATEIMDQDGDKLHELGRTLLDHLLPFACTTSMLTWIALRVLPRVETRYGPHAEMQLQSSLTSILMTAFRQYFVGERSILSNRLSIVLAETVGEFFTSELLGGQDLFLALDTLLTSSAHNRIAATVALLGRCDDTLFRPTHHALFQAFCIKLTQHQANGVYIHGENMTNGQAIIMVRCSVVAEARLAQWAFRQSLNVGMIKAQFSKSVS</sequence>
<accession>A0A9P8AXQ0</accession>